<name>A0ABY4C868_9BACT</name>
<organism evidence="9 10">
    <name type="scientific">Bdellovibrio reynosensis</name>
    <dbReference type="NCBI Taxonomy" id="2835041"/>
    <lineage>
        <taxon>Bacteria</taxon>
        <taxon>Pseudomonadati</taxon>
        <taxon>Bdellovibrionota</taxon>
        <taxon>Bdellovibrionia</taxon>
        <taxon>Bdellovibrionales</taxon>
        <taxon>Pseudobdellovibrionaceae</taxon>
        <taxon>Bdellovibrio</taxon>
    </lineage>
</organism>
<protein>
    <recommendedName>
        <fullName evidence="8">Uracil-DNA glycosylase-like domain-containing protein</fullName>
    </recommendedName>
</protein>
<reference evidence="9" key="1">
    <citation type="submission" date="2022-03" db="EMBL/GenBank/DDBJ databases">
        <title>Genome Identification and Characterization of new species Bdellovibrio reynosense LBG001 sp. nov. from a Mexico soil sample.</title>
        <authorList>
            <person name="Camilli A."/>
            <person name="Ajao Y."/>
            <person name="Guo X."/>
        </authorList>
    </citation>
    <scope>NUCLEOTIDE SEQUENCE</scope>
    <source>
        <strain evidence="9">LBG001</strain>
    </source>
</reference>
<gene>
    <name evidence="9" type="ORF">MNR06_08915</name>
</gene>
<dbReference type="Gene3D" id="3.40.470.10">
    <property type="entry name" value="Uracil-DNA glycosylase-like domain"/>
    <property type="match status" value="1"/>
</dbReference>
<proteinExistence type="predicted"/>
<evidence type="ECO:0000256" key="4">
    <source>
        <dbReference type="ARBA" id="ARBA00022801"/>
    </source>
</evidence>
<dbReference type="Pfam" id="PF03167">
    <property type="entry name" value="UDG"/>
    <property type="match status" value="1"/>
</dbReference>
<dbReference type="SMART" id="SM00986">
    <property type="entry name" value="UDG"/>
    <property type="match status" value="1"/>
</dbReference>
<sequence>MTVLKKLKAIQKGIASCKECPQMCGTPVHGPAIESSVMLIGQAPGVHESTFGKPFAYTAGKTLFKWFYEGTGIDEETFRTKIYIAAVARCFPGKAGKGDREPSAAEIANCRNHLQKEVEVLKPKLVIAVGRVAITEVLGAKDFPKSKTLGDVVGKKLKGLFHGQAVDVICLPHPSGVSTWPHSVEGKKKLKKAFSLLGSHPDWQERVQ</sequence>
<keyword evidence="10" id="KW-1185">Reference proteome</keyword>
<dbReference type="PANTHER" id="PTHR33693:SF1">
    <property type="entry name" value="TYPE-4 URACIL-DNA GLYCOSYLASE"/>
    <property type="match status" value="1"/>
</dbReference>
<evidence type="ECO:0000259" key="8">
    <source>
        <dbReference type="SMART" id="SM00986"/>
    </source>
</evidence>
<evidence type="ECO:0000256" key="2">
    <source>
        <dbReference type="ARBA" id="ARBA00022723"/>
    </source>
</evidence>
<evidence type="ECO:0000256" key="7">
    <source>
        <dbReference type="ARBA" id="ARBA00023204"/>
    </source>
</evidence>
<dbReference type="SMART" id="SM00987">
    <property type="entry name" value="UreE_C"/>
    <property type="match status" value="1"/>
</dbReference>
<dbReference type="RefSeq" id="WP_243535126.1">
    <property type="nucleotide sequence ID" value="NZ_CP093442.1"/>
</dbReference>
<dbReference type="InterPro" id="IPR036895">
    <property type="entry name" value="Uracil-DNA_glycosylase-like_sf"/>
</dbReference>
<feature type="domain" description="Uracil-DNA glycosylase-like" evidence="8">
    <location>
        <begin position="28"/>
        <end position="197"/>
    </location>
</feature>
<dbReference type="InterPro" id="IPR051536">
    <property type="entry name" value="UDG_Type-4/5"/>
</dbReference>
<dbReference type="EMBL" id="CP093442">
    <property type="protein sequence ID" value="UOE99815.1"/>
    <property type="molecule type" value="Genomic_DNA"/>
</dbReference>
<evidence type="ECO:0000313" key="10">
    <source>
        <dbReference type="Proteomes" id="UP000830116"/>
    </source>
</evidence>
<evidence type="ECO:0000256" key="5">
    <source>
        <dbReference type="ARBA" id="ARBA00023004"/>
    </source>
</evidence>
<evidence type="ECO:0000313" key="9">
    <source>
        <dbReference type="EMBL" id="UOE99815.1"/>
    </source>
</evidence>
<keyword evidence="1" id="KW-0004">4Fe-4S</keyword>
<keyword evidence="5" id="KW-0408">Iron</keyword>
<dbReference type="SUPFAM" id="SSF52141">
    <property type="entry name" value="Uracil-DNA glycosylase-like"/>
    <property type="match status" value="1"/>
</dbReference>
<keyword evidence="2" id="KW-0479">Metal-binding</keyword>
<keyword evidence="6" id="KW-0411">Iron-sulfur</keyword>
<dbReference type="Proteomes" id="UP000830116">
    <property type="component" value="Chromosome"/>
</dbReference>
<keyword evidence="4" id="KW-0378">Hydrolase</keyword>
<evidence type="ECO:0000256" key="3">
    <source>
        <dbReference type="ARBA" id="ARBA00022763"/>
    </source>
</evidence>
<evidence type="ECO:0000256" key="6">
    <source>
        <dbReference type="ARBA" id="ARBA00023014"/>
    </source>
</evidence>
<dbReference type="PANTHER" id="PTHR33693">
    <property type="entry name" value="TYPE-5 URACIL-DNA GLYCOSYLASE"/>
    <property type="match status" value="1"/>
</dbReference>
<evidence type="ECO:0000256" key="1">
    <source>
        <dbReference type="ARBA" id="ARBA00022485"/>
    </source>
</evidence>
<keyword evidence="3" id="KW-0227">DNA damage</keyword>
<accession>A0ABY4C868</accession>
<dbReference type="InterPro" id="IPR005122">
    <property type="entry name" value="Uracil-DNA_glycosylase-like"/>
</dbReference>
<keyword evidence="7" id="KW-0234">DNA repair</keyword>